<protein>
    <submittedName>
        <fullName evidence="1">Uncharacterized protein</fullName>
    </submittedName>
</protein>
<dbReference type="EMBL" id="AHNR02000048">
    <property type="protein sequence ID" value="EKR54240.1"/>
    <property type="molecule type" value="Genomic_DNA"/>
</dbReference>
<gene>
    <name evidence="1" type="ORF">LEP1GSC105_4009</name>
</gene>
<evidence type="ECO:0000313" key="1">
    <source>
        <dbReference type="EMBL" id="EKR54240.1"/>
    </source>
</evidence>
<name>A0A0E2DF01_LEPIR</name>
<reference evidence="1 2" key="1">
    <citation type="submission" date="2012-10" db="EMBL/GenBank/DDBJ databases">
        <authorList>
            <person name="Harkins D.M."/>
            <person name="Durkin A.S."/>
            <person name="Brinkac L.M."/>
            <person name="Haft D.H."/>
            <person name="Selengut J.D."/>
            <person name="Sanka R."/>
            <person name="DePew J."/>
            <person name="Purushe J."/>
            <person name="Chanthongthip A."/>
            <person name="Lattana O."/>
            <person name="Phetsouvanh R."/>
            <person name="Newton P.N."/>
            <person name="Vinetz J.M."/>
            <person name="Sutton G.G."/>
            <person name="Nierman W.C."/>
            <person name="Fouts D.E."/>
        </authorList>
    </citation>
    <scope>NUCLEOTIDE SEQUENCE [LARGE SCALE GENOMIC DNA]</scope>
    <source>
        <strain evidence="1 2">UI 12758</strain>
    </source>
</reference>
<dbReference type="Proteomes" id="UP000001340">
    <property type="component" value="Unassembled WGS sequence"/>
</dbReference>
<dbReference type="AlphaFoldDB" id="A0A0E2DF01"/>
<evidence type="ECO:0000313" key="2">
    <source>
        <dbReference type="Proteomes" id="UP000001340"/>
    </source>
</evidence>
<proteinExistence type="predicted"/>
<organism evidence="1 2">
    <name type="scientific">Leptospira interrogans str. UI 12758</name>
    <dbReference type="NCBI Taxonomy" id="1049938"/>
    <lineage>
        <taxon>Bacteria</taxon>
        <taxon>Pseudomonadati</taxon>
        <taxon>Spirochaetota</taxon>
        <taxon>Spirochaetia</taxon>
        <taxon>Leptospirales</taxon>
        <taxon>Leptospiraceae</taxon>
        <taxon>Leptospira</taxon>
    </lineage>
</organism>
<sequence length="62" mass="7287">MIETVDKKMKYEFLFPKSLVSFKNVIDTLKVAVSQYNSRSKTRPIGKRFAEFSNATHRKAFR</sequence>
<accession>A0A0E2DF01</accession>
<comment type="caution">
    <text evidence="1">The sequence shown here is derived from an EMBL/GenBank/DDBJ whole genome shotgun (WGS) entry which is preliminary data.</text>
</comment>